<dbReference type="OrthoDB" id="337615at2"/>
<comment type="caution">
    <text evidence="1">The sequence shown here is derived from an EMBL/GenBank/DDBJ whole genome shotgun (WGS) entry which is preliminary data.</text>
</comment>
<keyword evidence="2" id="KW-1185">Reference proteome</keyword>
<organism evidence="1 2">
    <name type="scientific">Clostridium argentinense CDC 2741</name>
    <dbReference type="NCBI Taxonomy" id="1418104"/>
    <lineage>
        <taxon>Bacteria</taxon>
        <taxon>Bacillati</taxon>
        <taxon>Bacillota</taxon>
        <taxon>Clostridia</taxon>
        <taxon>Eubacteriales</taxon>
        <taxon>Clostridiaceae</taxon>
        <taxon>Clostridium</taxon>
    </lineage>
</organism>
<gene>
    <name evidence="1" type="ORF">U732_1584</name>
</gene>
<dbReference type="RefSeq" id="WP_039633352.1">
    <property type="nucleotide sequence ID" value="NZ_AYSO01000017.1"/>
</dbReference>
<dbReference type="PROSITE" id="PS51257">
    <property type="entry name" value="PROKAR_LIPOPROTEIN"/>
    <property type="match status" value="1"/>
</dbReference>
<dbReference type="Proteomes" id="UP000031366">
    <property type="component" value="Unassembled WGS sequence"/>
</dbReference>
<keyword evidence="1" id="KW-0449">Lipoprotein</keyword>
<name>A0A0C1U0W0_9CLOT</name>
<dbReference type="EMBL" id="AYSO01000017">
    <property type="protein sequence ID" value="KIE46479.1"/>
    <property type="molecule type" value="Genomic_DNA"/>
</dbReference>
<evidence type="ECO:0000313" key="1">
    <source>
        <dbReference type="EMBL" id="KIE46479.1"/>
    </source>
</evidence>
<dbReference type="AlphaFoldDB" id="A0A0C1U0W0"/>
<proteinExistence type="predicted"/>
<accession>A0A0C1U0W0</accession>
<reference evidence="1 2" key="1">
    <citation type="journal article" date="2015" name="Infect. Genet. Evol.">
        <title>Genomic sequences of six botulinum neurotoxin-producing strains representing three clostridial species illustrate the mobility and diversity of botulinum neurotoxin genes.</title>
        <authorList>
            <person name="Smith T.J."/>
            <person name="Hill K.K."/>
            <person name="Xie G."/>
            <person name="Foley B.T."/>
            <person name="Williamson C.H."/>
            <person name="Foster J.T."/>
            <person name="Johnson S.L."/>
            <person name="Chertkov O."/>
            <person name="Teshima H."/>
            <person name="Gibbons H.S."/>
            <person name="Johnsky L.A."/>
            <person name="Karavis M.A."/>
            <person name="Smith L.A."/>
        </authorList>
    </citation>
    <scope>NUCLEOTIDE SEQUENCE [LARGE SCALE GENOMIC DNA]</scope>
    <source>
        <strain evidence="1 2">CDC 2741</strain>
    </source>
</reference>
<protein>
    <submittedName>
        <fullName evidence="1">Putative lipoprotein</fullName>
    </submittedName>
</protein>
<sequence>MKKTILFIVISMLIFIMFIGCESKKTEVVNENPPAVSTKLMAPTVVGDVLEVKEEGKKILVDSIVDTAKGKIWVTIDDKTNFFENTKEGTSIPYHNVSRKFAVGNHVEIYIEDGVMESDPMKGRATAVYVNETK</sequence>
<evidence type="ECO:0000313" key="2">
    <source>
        <dbReference type="Proteomes" id="UP000031366"/>
    </source>
</evidence>